<reference evidence="2" key="1">
    <citation type="journal article" date="2019" name="Int. J. Syst. Evol. Microbiol.">
        <title>The Global Catalogue of Microorganisms (GCM) 10K type strain sequencing project: providing services to taxonomists for standard genome sequencing and annotation.</title>
        <authorList>
            <consortium name="The Broad Institute Genomics Platform"/>
            <consortium name="The Broad Institute Genome Sequencing Center for Infectious Disease"/>
            <person name="Wu L."/>
            <person name="Ma J."/>
        </authorList>
    </citation>
    <scope>NUCLEOTIDE SEQUENCE [LARGE SCALE GENOMIC DNA]</scope>
    <source>
        <strain evidence="2">JCM 16961</strain>
    </source>
</reference>
<gene>
    <name evidence="1" type="ORF">GCM10022377_01910</name>
</gene>
<dbReference type="RefSeq" id="WP_344878659.1">
    <property type="nucleotide sequence ID" value="NZ_BAABCJ010000001.1"/>
</dbReference>
<dbReference type="Proteomes" id="UP001501536">
    <property type="component" value="Unassembled WGS sequence"/>
</dbReference>
<organism evidence="1 2">
    <name type="scientific">Zhihengliuella alba</name>
    <dbReference type="NCBI Taxonomy" id="547018"/>
    <lineage>
        <taxon>Bacteria</taxon>
        <taxon>Bacillati</taxon>
        <taxon>Actinomycetota</taxon>
        <taxon>Actinomycetes</taxon>
        <taxon>Micrococcales</taxon>
        <taxon>Micrococcaceae</taxon>
        <taxon>Zhihengliuella</taxon>
    </lineage>
</organism>
<dbReference type="EMBL" id="BAABCJ010000001">
    <property type="protein sequence ID" value="GAA3693023.1"/>
    <property type="molecule type" value="Genomic_DNA"/>
</dbReference>
<protein>
    <submittedName>
        <fullName evidence="1">Uncharacterized protein</fullName>
    </submittedName>
</protein>
<accession>A0ABP7CM62</accession>
<name>A0ABP7CM62_9MICC</name>
<sequence length="324" mass="34709">MEAGKLVKDYAAWRVPVHRWASPAEFRDAESVPDGIHAIRLESGLVLDLFLRGSPLTDESHPHVLTFLAGAVTGRADKAGPFFSGLGIAGGLDMPVVGIADPGVDLDTGVNLAWYTGRLQDSFQAELASVLRGMAERAGRPLLLVGGSGAGFASLFLLEQLAGLASGLVWNAQTDLLRYHPGPVRAYLSKALGLASSVYTGQDWIQAVEARINGRIRTRLSGASAVEHCAGLLYLQNRSDWHRENHLDPWLDAAEWARQDGPGDTQIFSRGESHTVVVADFAEGHLPPDAALLSELIGALQTGPESRLALARDLAERFATLSTH</sequence>
<proteinExistence type="predicted"/>
<keyword evidence="2" id="KW-1185">Reference proteome</keyword>
<comment type="caution">
    <text evidence="1">The sequence shown here is derived from an EMBL/GenBank/DDBJ whole genome shotgun (WGS) entry which is preliminary data.</text>
</comment>
<evidence type="ECO:0000313" key="1">
    <source>
        <dbReference type="EMBL" id="GAA3693023.1"/>
    </source>
</evidence>
<evidence type="ECO:0000313" key="2">
    <source>
        <dbReference type="Proteomes" id="UP001501536"/>
    </source>
</evidence>